<evidence type="ECO:0000256" key="6">
    <source>
        <dbReference type="ARBA" id="ARBA00022683"/>
    </source>
</evidence>
<dbReference type="EMBL" id="CP018180">
    <property type="protein sequence ID" value="AUJ32105.1"/>
    <property type="molecule type" value="Genomic_DNA"/>
</dbReference>
<dbReference type="PROSITE" id="PS00371">
    <property type="entry name" value="PTS_EIIA_TYPE_1_HIS"/>
    <property type="match status" value="1"/>
</dbReference>
<dbReference type="PROSITE" id="PS51098">
    <property type="entry name" value="PTS_EIIB_TYPE_1"/>
    <property type="match status" value="1"/>
</dbReference>
<evidence type="ECO:0000256" key="11">
    <source>
        <dbReference type="ARBA" id="ARBA00044053"/>
    </source>
</evidence>
<feature type="transmembrane region" description="Helical" evidence="17">
    <location>
        <begin position="103"/>
        <end position="134"/>
    </location>
</feature>
<keyword evidence="5" id="KW-0808">Transferase</keyword>
<comment type="catalytic activity">
    <reaction evidence="13">
        <text>N(pros)-phospho-L-histidyl-[protein](out) + sucrose = sucrose 6(G)-phosphate(in) + L-histidyl-[protein]</text>
        <dbReference type="Rhea" id="RHEA:49236"/>
        <dbReference type="Rhea" id="RHEA-COMP:9745"/>
        <dbReference type="Rhea" id="RHEA-COMP:9746"/>
        <dbReference type="ChEBI" id="CHEBI:17992"/>
        <dbReference type="ChEBI" id="CHEBI:29979"/>
        <dbReference type="ChEBI" id="CHEBI:64837"/>
        <dbReference type="ChEBI" id="CHEBI:91002"/>
        <dbReference type="EC" id="2.7.1.211"/>
    </reaction>
</comment>
<feature type="transmembrane region" description="Helical" evidence="17">
    <location>
        <begin position="285"/>
        <end position="311"/>
    </location>
</feature>
<dbReference type="NCBIfam" id="TIGR01995">
    <property type="entry name" value="PTS-II-ABC-beta"/>
    <property type="match status" value="1"/>
</dbReference>
<dbReference type="Gene3D" id="2.70.70.10">
    <property type="entry name" value="Glucose Permease (Domain IIA)"/>
    <property type="match status" value="1"/>
</dbReference>
<dbReference type="Pfam" id="PF00358">
    <property type="entry name" value="PTS_EIIA_1"/>
    <property type="match status" value="1"/>
</dbReference>
<dbReference type="GO" id="GO:0005886">
    <property type="term" value="C:plasma membrane"/>
    <property type="evidence" value="ECO:0007669"/>
    <property type="project" value="UniProtKB-SubCell"/>
</dbReference>
<dbReference type="RefSeq" id="WP_148126695.1">
    <property type="nucleotide sequence ID" value="NZ_CP018180.1"/>
</dbReference>
<dbReference type="PANTHER" id="PTHR30175">
    <property type="entry name" value="PHOSPHOTRANSFERASE SYSTEM TRANSPORT PROTEIN"/>
    <property type="match status" value="1"/>
</dbReference>
<dbReference type="InterPro" id="IPR050558">
    <property type="entry name" value="PTS_Sugar-Specific_Components"/>
</dbReference>
<evidence type="ECO:0000256" key="10">
    <source>
        <dbReference type="ARBA" id="ARBA00023136"/>
    </source>
</evidence>
<keyword evidence="8" id="KW-0418">Kinase</keyword>
<evidence type="ECO:0000256" key="14">
    <source>
        <dbReference type="ARBA" id="ARBA00074554"/>
    </source>
</evidence>
<evidence type="ECO:0000256" key="13">
    <source>
        <dbReference type="ARBA" id="ARBA00048931"/>
    </source>
</evidence>
<dbReference type="InterPro" id="IPR011297">
    <property type="entry name" value="PTS_IIABC_b_glu"/>
</dbReference>
<evidence type="ECO:0000256" key="12">
    <source>
        <dbReference type="ARBA" id="ARBA00045139"/>
    </source>
</evidence>
<dbReference type="Pfam" id="PF00367">
    <property type="entry name" value="PTS_EIIB"/>
    <property type="match status" value="1"/>
</dbReference>
<dbReference type="InterPro" id="IPR013013">
    <property type="entry name" value="PTS_EIIC_1"/>
</dbReference>
<feature type="transmembrane region" description="Helical" evidence="17">
    <location>
        <begin position="146"/>
        <end position="164"/>
    </location>
</feature>
<dbReference type="InterPro" id="IPR001127">
    <property type="entry name" value="PTS_EIIA_1_perm"/>
</dbReference>
<feature type="domain" description="PTS EIIA type-1" evidence="18">
    <location>
        <begin position="475"/>
        <end position="579"/>
    </location>
</feature>
<evidence type="ECO:0000313" key="21">
    <source>
        <dbReference type="EMBL" id="AUJ32105.1"/>
    </source>
</evidence>
<evidence type="ECO:0000259" key="18">
    <source>
        <dbReference type="PROSITE" id="PS51093"/>
    </source>
</evidence>
<feature type="transmembrane region" description="Helical" evidence="17">
    <location>
        <begin position="244"/>
        <end position="265"/>
    </location>
</feature>
<dbReference type="GO" id="GO:0008982">
    <property type="term" value="F:protein-N(PI)-phosphohistidine-sugar phosphotransferase activity"/>
    <property type="evidence" value="ECO:0007669"/>
    <property type="project" value="InterPro"/>
</dbReference>
<feature type="transmembrane region" description="Helical" evidence="17">
    <location>
        <begin position="176"/>
        <end position="194"/>
    </location>
</feature>
<evidence type="ECO:0000313" key="22">
    <source>
        <dbReference type="Proteomes" id="UP000324497"/>
    </source>
</evidence>
<dbReference type="SUPFAM" id="SSF55604">
    <property type="entry name" value="Glucose permease domain IIB"/>
    <property type="match status" value="1"/>
</dbReference>
<reference evidence="21 22" key="1">
    <citation type="submission" date="2016-11" db="EMBL/GenBank/DDBJ databases">
        <title>Interaction between Lactobacillus species and yeast in water kefir.</title>
        <authorList>
            <person name="Behr J."/>
            <person name="Xu D."/>
            <person name="Vogel R.F."/>
        </authorList>
    </citation>
    <scope>NUCLEOTIDE SEQUENCE [LARGE SCALE GENOMIC DNA]</scope>
    <source>
        <strain evidence="21 22">TMW 1.1827</strain>
    </source>
</reference>
<feature type="transmembrane region" description="Helical" evidence="17">
    <location>
        <begin position="214"/>
        <end position="232"/>
    </location>
</feature>
<keyword evidence="2" id="KW-0813">Transport</keyword>
<evidence type="ECO:0000256" key="3">
    <source>
        <dbReference type="ARBA" id="ARBA00022475"/>
    </source>
</evidence>
<dbReference type="PROSITE" id="PS51103">
    <property type="entry name" value="PTS_EIIC_TYPE_1"/>
    <property type="match status" value="1"/>
</dbReference>
<feature type="transmembrane region" description="Helical" evidence="17">
    <location>
        <begin position="355"/>
        <end position="374"/>
    </location>
</feature>
<evidence type="ECO:0000256" key="17">
    <source>
        <dbReference type="SAM" id="Phobius"/>
    </source>
</evidence>
<dbReference type="InterPro" id="IPR011055">
    <property type="entry name" value="Dup_hybrid_motif"/>
</dbReference>
<dbReference type="PROSITE" id="PS01035">
    <property type="entry name" value="PTS_EIIB_TYPE_1_CYS"/>
    <property type="match status" value="1"/>
</dbReference>
<dbReference type="GO" id="GO:0090589">
    <property type="term" value="F:protein-phosphocysteine-trehalose phosphotransferase system transporter activity"/>
    <property type="evidence" value="ECO:0007669"/>
    <property type="project" value="TreeGrafter"/>
</dbReference>
<dbReference type="CDD" id="cd00212">
    <property type="entry name" value="PTS_IIB_glc"/>
    <property type="match status" value="1"/>
</dbReference>
<accession>A0A3S6R0T7</accession>
<gene>
    <name evidence="21" type="ORF">BSQ50_05770</name>
</gene>
<evidence type="ECO:0000256" key="9">
    <source>
        <dbReference type="ARBA" id="ARBA00022989"/>
    </source>
</evidence>
<feature type="transmembrane region" description="Helical" evidence="17">
    <location>
        <begin position="381"/>
        <end position="400"/>
    </location>
</feature>
<dbReference type="NCBIfam" id="TIGR00830">
    <property type="entry name" value="PTBA"/>
    <property type="match status" value="1"/>
</dbReference>
<keyword evidence="4" id="KW-0762">Sugar transport</keyword>
<keyword evidence="10 17" id="KW-0472">Membrane</keyword>
<name>A0A3S6R0T7_9LACO</name>
<comment type="function">
    <text evidence="12">The phosphoenolpyruvate-dependent sugar phosphotransferase system (sugar PTS), a major carbohydrate active transport system, catalyzes the phosphorylation of incoming sugar substrates concomitantly with their translocation across the cell membrane. This system is involved in sucrose transport.</text>
</comment>
<dbReference type="InterPro" id="IPR036878">
    <property type="entry name" value="Glu_permease_IIB"/>
</dbReference>
<keyword evidence="7 17" id="KW-0812">Transmembrane</keyword>
<keyword evidence="3" id="KW-1003">Cell membrane</keyword>
<evidence type="ECO:0000256" key="7">
    <source>
        <dbReference type="ARBA" id="ARBA00022692"/>
    </source>
</evidence>
<dbReference type="PANTHER" id="PTHR30175:SF1">
    <property type="entry name" value="PTS SYSTEM ARBUTIN-, CELLOBIOSE-, AND SALICIN-SPECIFIC EIIBC COMPONENT-RELATED"/>
    <property type="match status" value="1"/>
</dbReference>
<dbReference type="FunFam" id="2.70.70.10:FF:000001">
    <property type="entry name" value="PTS system glucose-specific IIA component"/>
    <property type="match status" value="1"/>
</dbReference>
<dbReference type="GO" id="GO:0009401">
    <property type="term" value="P:phosphoenolpyruvate-dependent sugar phosphotransferase system"/>
    <property type="evidence" value="ECO:0007669"/>
    <property type="project" value="UniProtKB-KW"/>
</dbReference>
<proteinExistence type="predicted"/>
<keyword evidence="22" id="KW-1185">Reference proteome</keyword>
<evidence type="ECO:0000256" key="16">
    <source>
        <dbReference type="PROSITE-ProRule" id="PRU00421"/>
    </source>
</evidence>
<feature type="transmembrane region" description="Helical" evidence="17">
    <location>
        <begin position="420"/>
        <end position="442"/>
    </location>
</feature>
<dbReference type="Gene3D" id="3.30.1360.60">
    <property type="entry name" value="Glucose permease domain IIB"/>
    <property type="match status" value="1"/>
</dbReference>
<dbReference type="GO" id="GO:0015771">
    <property type="term" value="P:trehalose transport"/>
    <property type="evidence" value="ECO:0007669"/>
    <property type="project" value="TreeGrafter"/>
</dbReference>
<dbReference type="AlphaFoldDB" id="A0A3S6R0T7"/>
<comment type="subcellular location">
    <subcellularLocation>
        <location evidence="1">Cell membrane</location>
        <topology evidence="1">Multi-pass membrane protein</topology>
    </subcellularLocation>
</comment>
<evidence type="ECO:0000256" key="4">
    <source>
        <dbReference type="ARBA" id="ARBA00022597"/>
    </source>
</evidence>
<dbReference type="InterPro" id="IPR003352">
    <property type="entry name" value="PTS_EIIC"/>
</dbReference>
<dbReference type="FunFam" id="3.30.1360.60:FF:000001">
    <property type="entry name" value="PTS system glucose-specific IIBC component PtsG"/>
    <property type="match status" value="1"/>
</dbReference>
<keyword evidence="6" id="KW-0598">Phosphotransferase system</keyword>
<evidence type="ECO:0000256" key="15">
    <source>
        <dbReference type="ARBA" id="ARBA00081008"/>
    </source>
</evidence>
<evidence type="ECO:0000256" key="2">
    <source>
        <dbReference type="ARBA" id="ARBA00022448"/>
    </source>
</evidence>
<feature type="active site" description="Phosphocysteine intermediate; for EIIB activity" evidence="16">
    <location>
        <position position="26"/>
    </location>
</feature>
<sequence>MDYQKLAADILKNVGGKENINTAWHCATRIRFKLTDEKKADTKTIENLDGVITVVQSAGQYQVVIGNSVGQVFDQLADQAGLENKSSSSTETPAEKENLVNRFIAFISGTFTPFLGAMAGAGILKGLLALFVALNWLTTTSGAYQIWYAAGDALFNFLPIFLAFTAAKRLKVNQFVAAALAAALVYPAMVTVASKSLTLHFFGIPVIPTTYTSSVIPILLAVWLLSYLQPVLDKIFPDAVRNIFTPLFSLMIIVPLTLIVVGPIGSGISNLLAGAVSGLYNFAPVIAGVIMGAFWQVFVIFGVHWTFVPVMMNNIAKMGYDPLLPILSAAVLSQAGAALGVFLKTKDKKQKALAGSGVVTGVFGITEPIIYGITLKMKRPFVCAVIAGGIGGAIIGLFQARANSFTLPSLLALPTYLGKGFDGVLIGIAVAFFLAAILTYLFGFSKETAIAAETNNNEVMSPIEGTVIPLKSVHDEVFSSEAMGKGIAIVPINGNLKAPVSGTVSAVYPTGHAIGLISDQGAEILLHIGIDTVKLNGKYFETLVKKEQHVNVGDALVSFDLEKISADGYEPTIMMVITNSKDYEVNVTTETAATDNWLLRLKQK</sequence>
<evidence type="ECO:0000256" key="8">
    <source>
        <dbReference type="ARBA" id="ARBA00022777"/>
    </source>
</evidence>
<dbReference type="Pfam" id="PF02378">
    <property type="entry name" value="PTS_EIIC"/>
    <property type="match status" value="1"/>
</dbReference>
<dbReference type="PROSITE" id="PS51093">
    <property type="entry name" value="PTS_EIIA_TYPE_1"/>
    <property type="match status" value="1"/>
</dbReference>
<dbReference type="GO" id="GO:0016301">
    <property type="term" value="F:kinase activity"/>
    <property type="evidence" value="ECO:0007669"/>
    <property type="project" value="UniProtKB-KW"/>
</dbReference>
<evidence type="ECO:0000256" key="1">
    <source>
        <dbReference type="ARBA" id="ARBA00004651"/>
    </source>
</evidence>
<dbReference type="InterPro" id="IPR001996">
    <property type="entry name" value="PTS_IIB_1"/>
</dbReference>
<feature type="domain" description="PTS EIIC type-1" evidence="20">
    <location>
        <begin position="105"/>
        <end position="458"/>
    </location>
</feature>
<protein>
    <recommendedName>
        <fullName evidence="14">PTS system sucrose-specific EIIBCA component</fullName>
        <ecNumber evidence="11">2.7.1.211</ecNumber>
    </recommendedName>
    <alternativeName>
        <fullName evidence="15">EIIBCA-Scr</fullName>
    </alternativeName>
</protein>
<dbReference type="SUPFAM" id="SSF51261">
    <property type="entry name" value="Duplicated hybrid motif"/>
    <property type="match status" value="1"/>
</dbReference>
<dbReference type="EC" id="2.7.1.211" evidence="11"/>
<evidence type="ECO:0000259" key="19">
    <source>
        <dbReference type="PROSITE" id="PS51098"/>
    </source>
</evidence>
<organism evidence="21 22">
    <name type="scientific">Liquorilactobacillus nagelii</name>
    <dbReference type="NCBI Taxonomy" id="82688"/>
    <lineage>
        <taxon>Bacteria</taxon>
        <taxon>Bacillati</taxon>
        <taxon>Bacillota</taxon>
        <taxon>Bacilli</taxon>
        <taxon>Lactobacillales</taxon>
        <taxon>Lactobacillaceae</taxon>
        <taxon>Liquorilactobacillus</taxon>
    </lineage>
</organism>
<evidence type="ECO:0000256" key="5">
    <source>
        <dbReference type="ARBA" id="ARBA00022679"/>
    </source>
</evidence>
<evidence type="ECO:0000259" key="20">
    <source>
        <dbReference type="PROSITE" id="PS51103"/>
    </source>
</evidence>
<feature type="domain" description="PTS EIIB type-1" evidence="19">
    <location>
        <begin position="4"/>
        <end position="86"/>
    </location>
</feature>
<keyword evidence="9 17" id="KW-1133">Transmembrane helix</keyword>
<feature type="transmembrane region" description="Helical" evidence="17">
    <location>
        <begin position="323"/>
        <end position="343"/>
    </location>
</feature>
<dbReference type="KEGG" id="lng:BSQ50_05770"/>
<dbReference type="InterPro" id="IPR018113">
    <property type="entry name" value="PTrfase_EIIB_Cys"/>
</dbReference>
<dbReference type="Proteomes" id="UP000324497">
    <property type="component" value="Chromosome"/>
</dbReference>